<sequence length="110" mass="12988">MIRRSVTDDLDVDFLSELHFSMGPTMLSTQINDIKVIHFGNDQPREYQVRVAIQTWLDTTTITYWDLTVIETDTKKYKTGLQYLVKARDRVAETKVEEHRVFPGFTYRIE</sequence>
<keyword evidence="2" id="KW-1185">Reference proteome</keyword>
<dbReference type="Proteomes" id="UP000609346">
    <property type="component" value="Unassembled WGS sequence"/>
</dbReference>
<dbReference type="EMBL" id="JACXZA010000002">
    <property type="protein sequence ID" value="MBD3919216.1"/>
    <property type="molecule type" value="Genomic_DNA"/>
</dbReference>
<protein>
    <submittedName>
        <fullName evidence="1">Uncharacterized protein</fullName>
    </submittedName>
</protein>
<dbReference type="RefSeq" id="WP_191203473.1">
    <property type="nucleotide sequence ID" value="NZ_JACXZA010000002.1"/>
</dbReference>
<evidence type="ECO:0000313" key="2">
    <source>
        <dbReference type="Proteomes" id="UP000609346"/>
    </source>
</evidence>
<accession>A0ABR8MVB8</accession>
<name>A0ABR8MVB8_9BACL</name>
<proteinExistence type="predicted"/>
<reference evidence="1 2" key="1">
    <citation type="submission" date="2020-09" db="EMBL/GenBank/DDBJ databases">
        <title>Paenibacillus sp. strain PR3 16S rRNA gene Genome sequencing and assembly.</title>
        <authorList>
            <person name="Kim J."/>
        </authorList>
    </citation>
    <scope>NUCLEOTIDE SEQUENCE [LARGE SCALE GENOMIC DNA]</scope>
    <source>
        <strain evidence="1 2">PR3</strain>
    </source>
</reference>
<organism evidence="1 2">
    <name type="scientific">Paenibacillus terricola</name>
    <dbReference type="NCBI Taxonomy" id="2763503"/>
    <lineage>
        <taxon>Bacteria</taxon>
        <taxon>Bacillati</taxon>
        <taxon>Bacillota</taxon>
        <taxon>Bacilli</taxon>
        <taxon>Bacillales</taxon>
        <taxon>Paenibacillaceae</taxon>
        <taxon>Paenibacillus</taxon>
    </lineage>
</organism>
<evidence type="ECO:0000313" key="1">
    <source>
        <dbReference type="EMBL" id="MBD3919216.1"/>
    </source>
</evidence>
<comment type="caution">
    <text evidence="1">The sequence shown here is derived from an EMBL/GenBank/DDBJ whole genome shotgun (WGS) entry which is preliminary data.</text>
</comment>
<gene>
    <name evidence="1" type="ORF">H8B09_10670</name>
</gene>